<dbReference type="PROSITE" id="PS50234">
    <property type="entry name" value="VWFA"/>
    <property type="match status" value="1"/>
</dbReference>
<evidence type="ECO:0000259" key="2">
    <source>
        <dbReference type="PROSITE" id="PS50234"/>
    </source>
</evidence>
<dbReference type="CDD" id="cd00198">
    <property type="entry name" value="vWFA"/>
    <property type="match status" value="1"/>
</dbReference>
<feature type="chain" id="PRO_5009529446" description="VWFA domain-containing protein" evidence="1">
    <location>
        <begin position="22"/>
        <end position="286"/>
    </location>
</feature>
<dbReference type="Pfam" id="PF00092">
    <property type="entry name" value="VWA"/>
    <property type="match status" value="1"/>
</dbReference>
<proteinExistence type="predicted"/>
<organism evidence="3 4">
    <name type="scientific">Candidatus Roizmanbacteria bacterium RIFCSPLOWO2_01_FULL_45_11</name>
    <dbReference type="NCBI Taxonomy" id="1802070"/>
    <lineage>
        <taxon>Bacteria</taxon>
        <taxon>Candidatus Roizmaniibacteriota</taxon>
    </lineage>
</organism>
<dbReference type="AlphaFoldDB" id="A0A1F7JF71"/>
<dbReference type="SMART" id="SM00327">
    <property type="entry name" value="VWA"/>
    <property type="match status" value="1"/>
</dbReference>
<name>A0A1F7JF71_9BACT</name>
<keyword evidence="1" id="KW-0732">Signal</keyword>
<dbReference type="Proteomes" id="UP000178486">
    <property type="component" value="Unassembled WGS sequence"/>
</dbReference>
<comment type="caution">
    <text evidence="3">The sequence shown here is derived from an EMBL/GenBank/DDBJ whole genome shotgun (WGS) entry which is preliminary data.</text>
</comment>
<sequence length="286" mass="31021">MFYLFALISMLATAVAPPTLPDVSGMQVAYDCGLGNPDDLTIYRGDNTATLQLGSFTCPTPPAPLCSDVDIVFAFDRSGTMNQSFKGKKKLDWAKEGASSFVNGIFATQAGQFGNIRVGVVSYGSHLREEDRNSYATNVAWTHLRLTNDQSAVLAGINDVRHQENGTCIACGLRLTYEAIEKYPHPTNPNASKAVILLTDGLANADIEGNNYNDRDDAVDALTLEEAIRGKNELGINYYVIGYGDDRNGSLNEDIAQPDGFYTVAPNPDEWESAFAEIVGQICQNN</sequence>
<gene>
    <name evidence="3" type="ORF">A3B56_03465</name>
</gene>
<feature type="domain" description="VWFA" evidence="2">
    <location>
        <begin position="70"/>
        <end position="282"/>
    </location>
</feature>
<dbReference type="SUPFAM" id="SSF53300">
    <property type="entry name" value="vWA-like"/>
    <property type="match status" value="1"/>
</dbReference>
<accession>A0A1F7JF71</accession>
<dbReference type="InterPro" id="IPR002035">
    <property type="entry name" value="VWF_A"/>
</dbReference>
<evidence type="ECO:0000256" key="1">
    <source>
        <dbReference type="SAM" id="SignalP"/>
    </source>
</evidence>
<dbReference type="InterPro" id="IPR036465">
    <property type="entry name" value="vWFA_dom_sf"/>
</dbReference>
<evidence type="ECO:0000313" key="3">
    <source>
        <dbReference type="EMBL" id="OGK54245.1"/>
    </source>
</evidence>
<evidence type="ECO:0000313" key="4">
    <source>
        <dbReference type="Proteomes" id="UP000178486"/>
    </source>
</evidence>
<protein>
    <recommendedName>
        <fullName evidence="2">VWFA domain-containing protein</fullName>
    </recommendedName>
</protein>
<feature type="signal peptide" evidence="1">
    <location>
        <begin position="1"/>
        <end position="21"/>
    </location>
</feature>
<dbReference type="Gene3D" id="3.40.50.410">
    <property type="entry name" value="von Willebrand factor, type A domain"/>
    <property type="match status" value="1"/>
</dbReference>
<reference evidence="3 4" key="1">
    <citation type="journal article" date="2016" name="Nat. Commun.">
        <title>Thousands of microbial genomes shed light on interconnected biogeochemical processes in an aquifer system.</title>
        <authorList>
            <person name="Anantharaman K."/>
            <person name="Brown C.T."/>
            <person name="Hug L.A."/>
            <person name="Sharon I."/>
            <person name="Castelle C.J."/>
            <person name="Probst A.J."/>
            <person name="Thomas B.C."/>
            <person name="Singh A."/>
            <person name="Wilkins M.J."/>
            <person name="Karaoz U."/>
            <person name="Brodie E.L."/>
            <person name="Williams K.H."/>
            <person name="Hubbard S.S."/>
            <person name="Banfield J.F."/>
        </authorList>
    </citation>
    <scope>NUCLEOTIDE SEQUENCE [LARGE SCALE GENOMIC DNA]</scope>
</reference>
<dbReference type="EMBL" id="MGAU01000036">
    <property type="protein sequence ID" value="OGK54245.1"/>
    <property type="molecule type" value="Genomic_DNA"/>
</dbReference>